<gene>
    <name evidence="2" type="ORF">SAMN05444714_1278</name>
</gene>
<dbReference type="STRING" id="1123755.SAMN05444714_1278"/>
<dbReference type="InterPro" id="IPR036890">
    <property type="entry name" value="HATPase_C_sf"/>
</dbReference>
<evidence type="ECO:0000313" key="3">
    <source>
        <dbReference type="Proteomes" id="UP000198926"/>
    </source>
</evidence>
<dbReference type="Proteomes" id="UP000198926">
    <property type="component" value="Unassembled WGS sequence"/>
</dbReference>
<protein>
    <submittedName>
        <fullName evidence="2">Histidine phosphotransferase ChpT</fullName>
    </submittedName>
</protein>
<sequence>MQPDLATLVGSRICHDLISPIGAISNGVELLGLMDGAASAEMDLIRQSVESAAARIKFFRICYGATKSQQSISQAEIETILRAVSGGGRLDYHWQAQGDQPRDLMRCIFLILQAIETALPLGGSIRITETDGDWQLMATGERLSVDENLWRTISDRSPLFGHNAAQVQFALLNPLLVRAERQLSWEQHGEVLTVRL</sequence>
<evidence type="ECO:0000313" key="2">
    <source>
        <dbReference type="EMBL" id="SFS11098.1"/>
    </source>
</evidence>
<reference evidence="2 3" key="1">
    <citation type="submission" date="2016-10" db="EMBL/GenBank/DDBJ databases">
        <authorList>
            <person name="de Groot N.N."/>
        </authorList>
    </citation>
    <scope>NUCLEOTIDE SEQUENCE [LARGE SCALE GENOMIC DNA]</scope>
    <source>
        <strain evidence="2 3">DSM 29433</strain>
    </source>
</reference>
<dbReference type="Gene3D" id="3.30.565.10">
    <property type="entry name" value="Histidine kinase-like ATPase, C-terminal domain"/>
    <property type="match status" value="1"/>
</dbReference>
<dbReference type="Pfam" id="PF10090">
    <property type="entry name" value="HPTransfase"/>
    <property type="match status" value="1"/>
</dbReference>
<dbReference type="Gene3D" id="1.10.287.130">
    <property type="match status" value="1"/>
</dbReference>
<dbReference type="InterPro" id="IPR018762">
    <property type="entry name" value="ChpT_C"/>
</dbReference>
<accession>A0A1I6M659</accession>
<dbReference type="OrthoDB" id="9803702at2"/>
<evidence type="ECO:0000259" key="1">
    <source>
        <dbReference type="Pfam" id="PF10090"/>
    </source>
</evidence>
<organism evidence="2 3">
    <name type="scientific">Yoonia litorea</name>
    <dbReference type="NCBI Taxonomy" id="1123755"/>
    <lineage>
        <taxon>Bacteria</taxon>
        <taxon>Pseudomonadati</taxon>
        <taxon>Pseudomonadota</taxon>
        <taxon>Alphaproteobacteria</taxon>
        <taxon>Rhodobacterales</taxon>
        <taxon>Paracoccaceae</taxon>
        <taxon>Yoonia</taxon>
    </lineage>
</organism>
<keyword evidence="3" id="KW-1185">Reference proteome</keyword>
<name>A0A1I6M659_9RHOB</name>
<proteinExistence type="predicted"/>
<feature type="domain" description="Histidine phosphotransferase ChpT C-terminal" evidence="1">
    <location>
        <begin position="75"/>
        <end position="190"/>
    </location>
</feature>
<dbReference type="EMBL" id="FOZM01000001">
    <property type="protein sequence ID" value="SFS11098.1"/>
    <property type="molecule type" value="Genomic_DNA"/>
</dbReference>
<dbReference type="AlphaFoldDB" id="A0A1I6M659"/>
<dbReference type="RefSeq" id="WP_090205384.1">
    <property type="nucleotide sequence ID" value="NZ_FOZM01000001.1"/>
</dbReference>
<dbReference type="GO" id="GO:0016740">
    <property type="term" value="F:transferase activity"/>
    <property type="evidence" value="ECO:0007669"/>
    <property type="project" value="UniProtKB-KW"/>
</dbReference>
<keyword evidence="2" id="KW-0808">Transferase</keyword>